<feature type="compositionally biased region" description="Polar residues" evidence="1">
    <location>
        <begin position="88"/>
        <end position="113"/>
    </location>
</feature>
<proteinExistence type="predicted"/>
<dbReference type="Proteomes" id="UP000023152">
    <property type="component" value="Unassembled WGS sequence"/>
</dbReference>
<evidence type="ECO:0000313" key="3">
    <source>
        <dbReference type="Proteomes" id="UP000023152"/>
    </source>
</evidence>
<feature type="compositionally biased region" description="Low complexity" evidence="1">
    <location>
        <begin position="70"/>
        <end position="87"/>
    </location>
</feature>
<organism evidence="2 3">
    <name type="scientific">Reticulomyxa filosa</name>
    <dbReference type="NCBI Taxonomy" id="46433"/>
    <lineage>
        <taxon>Eukaryota</taxon>
        <taxon>Sar</taxon>
        <taxon>Rhizaria</taxon>
        <taxon>Retaria</taxon>
        <taxon>Foraminifera</taxon>
        <taxon>Monothalamids</taxon>
        <taxon>Reticulomyxidae</taxon>
        <taxon>Reticulomyxa</taxon>
    </lineage>
</organism>
<reference evidence="2 3" key="1">
    <citation type="journal article" date="2013" name="Curr. Biol.">
        <title>The Genome of the Foraminiferan Reticulomyxa filosa.</title>
        <authorList>
            <person name="Glockner G."/>
            <person name="Hulsmann N."/>
            <person name="Schleicher M."/>
            <person name="Noegel A.A."/>
            <person name="Eichinger L."/>
            <person name="Gallinger C."/>
            <person name="Pawlowski J."/>
            <person name="Sierra R."/>
            <person name="Euteneuer U."/>
            <person name="Pillet L."/>
            <person name="Moustafa A."/>
            <person name="Platzer M."/>
            <person name="Groth M."/>
            <person name="Szafranski K."/>
            <person name="Schliwa M."/>
        </authorList>
    </citation>
    <scope>NUCLEOTIDE SEQUENCE [LARGE SCALE GENOMIC DNA]</scope>
</reference>
<protein>
    <submittedName>
        <fullName evidence="2">Uncharacterized protein</fullName>
    </submittedName>
</protein>
<dbReference type="AlphaFoldDB" id="X6LRX6"/>
<evidence type="ECO:0000256" key="1">
    <source>
        <dbReference type="SAM" id="MobiDB-lite"/>
    </source>
</evidence>
<feature type="compositionally biased region" description="Polar residues" evidence="1">
    <location>
        <begin position="53"/>
        <end position="69"/>
    </location>
</feature>
<keyword evidence="3" id="KW-1185">Reference proteome</keyword>
<accession>X6LRX6</accession>
<feature type="region of interest" description="Disordered" evidence="1">
    <location>
        <begin position="1"/>
        <end position="113"/>
    </location>
</feature>
<comment type="caution">
    <text evidence="2">The sequence shown here is derived from an EMBL/GenBank/DDBJ whole genome shotgun (WGS) entry which is preliminary data.</text>
</comment>
<feature type="non-terminal residue" evidence="2">
    <location>
        <position position="1"/>
    </location>
</feature>
<sequence>EDIKESMEMNGEDVMETQTFADNRHNKALTVKRDSSTNDAGTGFHDKDLHPLNNRSNGLKSSGAQRQYHSQSSSRSSSISASMSNTSAHFKSNGNGGSYLQTNALSRPGSSKSITNSKKLQMLWQMVNNGAFQMEDVILATPYMGLLKFKKKKGGGGYMC</sequence>
<dbReference type="EMBL" id="ASPP01029947">
    <property type="protein sequence ID" value="ETO04161.1"/>
    <property type="molecule type" value="Genomic_DNA"/>
</dbReference>
<name>X6LRX6_RETFI</name>
<evidence type="ECO:0000313" key="2">
    <source>
        <dbReference type="EMBL" id="ETO04161.1"/>
    </source>
</evidence>
<gene>
    <name evidence="2" type="ORF">RFI_33237</name>
</gene>